<dbReference type="EMBL" id="JAKELL010000043">
    <property type="protein sequence ID" value="KAH8988255.1"/>
    <property type="molecule type" value="Genomic_DNA"/>
</dbReference>
<name>A0AAD4LBZ7_9AGAM</name>
<dbReference type="AlphaFoldDB" id="A0AAD4LBZ7"/>
<accession>A0AAD4LBZ7</accession>
<organism evidence="1 2">
    <name type="scientific">Lactarius akahatsu</name>
    <dbReference type="NCBI Taxonomy" id="416441"/>
    <lineage>
        <taxon>Eukaryota</taxon>
        <taxon>Fungi</taxon>
        <taxon>Dikarya</taxon>
        <taxon>Basidiomycota</taxon>
        <taxon>Agaricomycotina</taxon>
        <taxon>Agaricomycetes</taxon>
        <taxon>Russulales</taxon>
        <taxon>Russulaceae</taxon>
        <taxon>Lactarius</taxon>
    </lineage>
</organism>
<proteinExistence type="predicted"/>
<dbReference type="Proteomes" id="UP001201163">
    <property type="component" value="Unassembled WGS sequence"/>
</dbReference>
<comment type="caution">
    <text evidence="1">The sequence shown here is derived from an EMBL/GenBank/DDBJ whole genome shotgun (WGS) entry which is preliminary data.</text>
</comment>
<evidence type="ECO:0000313" key="2">
    <source>
        <dbReference type="Proteomes" id="UP001201163"/>
    </source>
</evidence>
<evidence type="ECO:0000313" key="1">
    <source>
        <dbReference type="EMBL" id="KAH8988255.1"/>
    </source>
</evidence>
<sequence>MKPHTPVTTMGQPLYHTGVIVNTEAAPLLAVHLQYLGGSAHTAPHSYKHNRGDDFIHYPITDTQGVTHQATFIQVVRGLDPLILGLVDDSNKVYSCLLYAEPQVQEAGKPHYSPEDMLHLVSSHSNQHWVDRVVNKLKDVGVKAELTCYRTYKHEAERMEQRLHTLAQVLGGVQGELTQCKFWLEMANVLGQDYGEAGSMGRRYWPHSAPRVSQLKRGDVTIGETDSYYTDMTM</sequence>
<reference evidence="1" key="1">
    <citation type="submission" date="2022-01" db="EMBL/GenBank/DDBJ databases">
        <title>Comparative genomics reveals a dynamic genome evolution in the ectomycorrhizal milk-cap (Lactarius) mushrooms.</title>
        <authorList>
            <consortium name="DOE Joint Genome Institute"/>
            <person name="Lebreton A."/>
            <person name="Tang N."/>
            <person name="Kuo A."/>
            <person name="LaButti K."/>
            <person name="Drula E."/>
            <person name="Barry K."/>
            <person name="Clum A."/>
            <person name="Lipzen A."/>
            <person name="Mousain D."/>
            <person name="Ng V."/>
            <person name="Wang R."/>
            <person name="Wang X."/>
            <person name="Dai Y."/>
            <person name="Henrissat B."/>
            <person name="Grigoriev I.V."/>
            <person name="Guerin-Laguette A."/>
            <person name="Yu F."/>
            <person name="Martin F.M."/>
        </authorList>
    </citation>
    <scope>NUCLEOTIDE SEQUENCE</scope>
    <source>
        <strain evidence="1">QP</strain>
    </source>
</reference>
<protein>
    <submittedName>
        <fullName evidence="1">Uncharacterized protein</fullName>
    </submittedName>
</protein>
<gene>
    <name evidence="1" type="ORF">EDB92DRAFT_1817662</name>
</gene>
<keyword evidence="2" id="KW-1185">Reference proteome</keyword>